<proteinExistence type="inferred from homology"/>
<dbReference type="Gene3D" id="3.30.559.10">
    <property type="entry name" value="Chloramphenicol acetyltransferase-like domain"/>
    <property type="match status" value="1"/>
</dbReference>
<dbReference type="AlphaFoldDB" id="A0A370I436"/>
<comment type="caution">
    <text evidence="14">The sequence shown here is derived from an EMBL/GenBank/DDBJ whole genome shotgun (WGS) entry which is preliminary data.</text>
</comment>
<dbReference type="InterPro" id="IPR023213">
    <property type="entry name" value="CAT-like_dom_sf"/>
</dbReference>
<keyword evidence="15" id="KW-1185">Reference proteome</keyword>
<evidence type="ECO:0000256" key="2">
    <source>
        <dbReference type="ARBA" id="ARBA00000625"/>
    </source>
</evidence>
<dbReference type="RefSeq" id="WP_067998792.1">
    <property type="nucleotide sequence ID" value="NZ_QQBC01000009.1"/>
</dbReference>
<dbReference type="GO" id="GO:0016746">
    <property type="term" value="F:acyltransferase activity"/>
    <property type="evidence" value="ECO:0007669"/>
    <property type="project" value="UniProtKB-KW"/>
</dbReference>
<protein>
    <recommendedName>
        <fullName evidence="6">Phthiocerol/phthiodiolone dimycocerosyl transferase</fullName>
        <ecNumber evidence="5">2.3.1.282</ecNumber>
    </recommendedName>
    <alternativeName>
        <fullName evidence="12">Acyltransferase PapA5</fullName>
    </alternativeName>
    <alternativeName>
        <fullName evidence="10">Phthiocerol/phthiodiolone O-acyltransferase</fullName>
    </alternativeName>
    <alternativeName>
        <fullName evidence="11">Polyketide synthase-associated protein A5</fullName>
    </alternativeName>
</protein>
<comment type="catalytic activity">
    <reaction evidence="1">
        <text>2 a mycocerosyl-[mycocerosic acid synthase] + a phthiocerol = a dimycocerosyl phthiocerol + 2 holo-[mycocerosic acid synthase].</text>
        <dbReference type="EC" id="2.3.1.282"/>
    </reaction>
</comment>
<dbReference type="STRING" id="1210086.GCA_001613105_03446"/>
<dbReference type="PANTHER" id="PTHR28037">
    <property type="entry name" value="ALCOHOL O-ACETYLTRANSFERASE 1-RELATED"/>
    <property type="match status" value="1"/>
</dbReference>
<dbReference type="EMBL" id="QQBC01000009">
    <property type="protein sequence ID" value="RDI64094.1"/>
    <property type="molecule type" value="Genomic_DNA"/>
</dbReference>
<dbReference type="Proteomes" id="UP000254869">
    <property type="component" value="Unassembled WGS sequence"/>
</dbReference>
<accession>A0A370I436</accession>
<evidence type="ECO:0000259" key="13">
    <source>
        <dbReference type="Pfam" id="PF16911"/>
    </source>
</evidence>
<keyword evidence="8" id="KW-0808">Transferase</keyword>
<evidence type="ECO:0000256" key="3">
    <source>
        <dbReference type="ARBA" id="ARBA00001907"/>
    </source>
</evidence>
<evidence type="ECO:0000256" key="5">
    <source>
        <dbReference type="ARBA" id="ARBA00012866"/>
    </source>
</evidence>
<comment type="similarity">
    <text evidence="4">Belongs to the acyltransferase PapA5 family.</text>
</comment>
<dbReference type="EC" id="2.3.1.282" evidence="5"/>
<keyword evidence="7" id="KW-0443">Lipid metabolism</keyword>
<evidence type="ECO:0000313" key="15">
    <source>
        <dbReference type="Proteomes" id="UP000254869"/>
    </source>
</evidence>
<dbReference type="PANTHER" id="PTHR28037:SF1">
    <property type="entry name" value="ALCOHOL O-ACETYLTRANSFERASE 1-RELATED"/>
    <property type="match status" value="1"/>
</dbReference>
<evidence type="ECO:0000256" key="6">
    <source>
        <dbReference type="ARBA" id="ARBA00013449"/>
    </source>
</evidence>
<evidence type="ECO:0000256" key="8">
    <source>
        <dbReference type="ARBA" id="ARBA00022679"/>
    </source>
</evidence>
<dbReference type="InterPro" id="IPR031641">
    <property type="entry name" value="PapA_C"/>
</dbReference>
<gene>
    <name evidence="14" type="ORF">DFR76_109435</name>
</gene>
<evidence type="ECO:0000256" key="11">
    <source>
        <dbReference type="ARBA" id="ARBA00032317"/>
    </source>
</evidence>
<evidence type="ECO:0000256" key="9">
    <source>
        <dbReference type="ARBA" id="ARBA00023315"/>
    </source>
</evidence>
<dbReference type="InterPro" id="IPR052058">
    <property type="entry name" value="Alcohol_O-acetyltransferase"/>
</dbReference>
<dbReference type="Gene3D" id="3.30.559.30">
    <property type="entry name" value="Nonribosomal peptide synthetase, condensation domain"/>
    <property type="match status" value="1"/>
</dbReference>
<evidence type="ECO:0000256" key="12">
    <source>
        <dbReference type="ARBA" id="ARBA00033407"/>
    </source>
</evidence>
<evidence type="ECO:0000256" key="4">
    <source>
        <dbReference type="ARBA" id="ARBA00006558"/>
    </source>
</evidence>
<evidence type="ECO:0000256" key="10">
    <source>
        <dbReference type="ARBA" id="ARBA00030465"/>
    </source>
</evidence>
<organism evidence="14 15">
    <name type="scientific">Nocardia pseudobrasiliensis</name>
    <dbReference type="NCBI Taxonomy" id="45979"/>
    <lineage>
        <taxon>Bacteria</taxon>
        <taxon>Bacillati</taxon>
        <taxon>Actinomycetota</taxon>
        <taxon>Actinomycetes</taxon>
        <taxon>Mycobacteriales</taxon>
        <taxon>Nocardiaceae</taxon>
        <taxon>Nocardia</taxon>
    </lineage>
</organism>
<evidence type="ECO:0000256" key="1">
    <source>
        <dbReference type="ARBA" id="ARBA00000026"/>
    </source>
</evidence>
<reference evidence="14 15" key="1">
    <citation type="submission" date="2018-07" db="EMBL/GenBank/DDBJ databases">
        <title>Genomic Encyclopedia of Type Strains, Phase IV (KMG-IV): sequencing the most valuable type-strain genomes for metagenomic binning, comparative biology and taxonomic classification.</title>
        <authorList>
            <person name="Goeker M."/>
        </authorList>
    </citation>
    <scope>NUCLEOTIDE SEQUENCE [LARGE SCALE GENOMIC DNA]</scope>
    <source>
        <strain evidence="14 15">DSM 44290</strain>
    </source>
</reference>
<sequence>MQTLEQRYLSPSEGSVIDLGVGSMVAQTRIRGIVEPELLRQALDALAVAYPLLRSRISRDDEGYLLRYAAGDGPSFRVVDADDDPFALELNTPMDREHELARAGLFRHNGDSVVSLAVDHSVADGRLVTTLLNTLVGYYTAQVEGRSLKPIRGHGMQPAVETMLEEHYDIEGVPSSLRQFTPAALPRAALGRPVPAQRFGVGHLSLDRLGTTALTQWARASGVTMNGLLSGAVAAALSTMVEGPIAIAFPVDLRPRLRPRLPADAQLLSIGVGYAVVSSTGNADVLELARRITTQLKAGIDLALPQRTLLARGSFDDFPSPLPMTTSISNLGELDPPTLQAGAELRSIRFGTTVPYPVPILFAATTDGHLGLEIVYDRTYFTDDQMTELTAGIRDGLGRSAQSRR</sequence>
<keyword evidence="9" id="KW-0012">Acyltransferase</keyword>
<feature type="domain" description="Phthiocerol/phthiodiolone dimycocerosyl transferase C-terminal" evidence="13">
    <location>
        <begin position="197"/>
        <end position="361"/>
    </location>
</feature>
<dbReference type="SUPFAM" id="SSF52777">
    <property type="entry name" value="CoA-dependent acyltransferases"/>
    <property type="match status" value="2"/>
</dbReference>
<comment type="catalytic activity">
    <reaction evidence="3">
        <text>2 a mycocerosyl-[mycocerosic acid synthase] + a phthiodiolone = a dimycocerosyl phthiodiolone + 2 holo-[mycocerosic acid synthase].</text>
        <dbReference type="EC" id="2.3.1.282"/>
    </reaction>
</comment>
<evidence type="ECO:0000313" key="14">
    <source>
        <dbReference type="EMBL" id="RDI64094.1"/>
    </source>
</evidence>
<evidence type="ECO:0000256" key="7">
    <source>
        <dbReference type="ARBA" id="ARBA00022516"/>
    </source>
</evidence>
<name>A0A370I436_9NOCA</name>
<keyword evidence="7" id="KW-0444">Lipid biosynthesis</keyword>
<comment type="catalytic activity">
    <reaction evidence="2">
        <text>2 a mycocerosyl-[mycocerosic acid synthase] + a phenolphthiocerol = a dimycocerosyl phenolphthiocerol + 2 holo-[mycocerosic acid synthase].</text>
        <dbReference type="EC" id="2.3.1.282"/>
    </reaction>
</comment>
<dbReference type="Pfam" id="PF16911">
    <property type="entry name" value="PapA_C"/>
    <property type="match status" value="1"/>
</dbReference>